<proteinExistence type="predicted"/>
<evidence type="ECO:0000313" key="2">
    <source>
        <dbReference type="Proteomes" id="UP001597459"/>
    </source>
</evidence>
<name>A0ABW5N3C1_9FLAO</name>
<accession>A0ABW5N3C1</accession>
<dbReference type="EMBL" id="JBHULX010000001">
    <property type="protein sequence ID" value="MFD2589276.1"/>
    <property type="molecule type" value="Genomic_DNA"/>
</dbReference>
<keyword evidence="2" id="KW-1185">Reference proteome</keyword>
<organism evidence="1 2">
    <name type="scientific">Aquimarina hainanensis</name>
    <dbReference type="NCBI Taxonomy" id="1578017"/>
    <lineage>
        <taxon>Bacteria</taxon>
        <taxon>Pseudomonadati</taxon>
        <taxon>Bacteroidota</taxon>
        <taxon>Flavobacteriia</taxon>
        <taxon>Flavobacteriales</taxon>
        <taxon>Flavobacteriaceae</taxon>
        <taxon>Aquimarina</taxon>
    </lineage>
</organism>
<dbReference type="Proteomes" id="UP001597459">
    <property type="component" value="Unassembled WGS sequence"/>
</dbReference>
<reference evidence="2" key="1">
    <citation type="journal article" date="2019" name="Int. J. Syst. Evol. Microbiol.">
        <title>The Global Catalogue of Microorganisms (GCM) 10K type strain sequencing project: providing services to taxonomists for standard genome sequencing and annotation.</title>
        <authorList>
            <consortium name="The Broad Institute Genomics Platform"/>
            <consortium name="The Broad Institute Genome Sequencing Center for Infectious Disease"/>
            <person name="Wu L."/>
            <person name="Ma J."/>
        </authorList>
    </citation>
    <scope>NUCLEOTIDE SEQUENCE [LARGE SCALE GENOMIC DNA]</scope>
    <source>
        <strain evidence="2">KCTC 42423</strain>
    </source>
</reference>
<sequence>MKYYKKRTRVLKNHKRYDDEITIKLFPAQGREVSPEETRKFIKRDKYYRSI</sequence>
<protein>
    <submittedName>
        <fullName evidence="1">Uncharacterized protein</fullName>
    </submittedName>
</protein>
<evidence type="ECO:0000313" key="1">
    <source>
        <dbReference type="EMBL" id="MFD2589276.1"/>
    </source>
</evidence>
<dbReference type="RefSeq" id="WP_378257880.1">
    <property type="nucleotide sequence ID" value="NZ_JBHSJV010000001.1"/>
</dbReference>
<gene>
    <name evidence="1" type="ORF">ACFSTE_00440</name>
</gene>
<comment type="caution">
    <text evidence="1">The sequence shown here is derived from an EMBL/GenBank/DDBJ whole genome shotgun (WGS) entry which is preliminary data.</text>
</comment>